<dbReference type="PROSITE" id="PS00092">
    <property type="entry name" value="N6_MTASE"/>
    <property type="match status" value="1"/>
</dbReference>
<comment type="catalytic activity">
    <reaction evidence="6">
        <text>a 2'-deoxyadenosine in DNA + S-adenosyl-L-methionine = an N(6)-methyl-2'-deoxyadenosine in DNA + S-adenosyl-L-homocysteine + H(+)</text>
        <dbReference type="Rhea" id="RHEA:15197"/>
        <dbReference type="Rhea" id="RHEA-COMP:12418"/>
        <dbReference type="Rhea" id="RHEA-COMP:12419"/>
        <dbReference type="ChEBI" id="CHEBI:15378"/>
        <dbReference type="ChEBI" id="CHEBI:57856"/>
        <dbReference type="ChEBI" id="CHEBI:59789"/>
        <dbReference type="ChEBI" id="CHEBI:90615"/>
        <dbReference type="ChEBI" id="CHEBI:90616"/>
        <dbReference type="EC" id="2.1.1.72"/>
    </reaction>
</comment>
<evidence type="ECO:0000256" key="5">
    <source>
        <dbReference type="ARBA" id="ARBA00022747"/>
    </source>
</evidence>
<dbReference type="PANTHER" id="PTHR42933">
    <property type="entry name" value="SLR6095 PROTEIN"/>
    <property type="match status" value="1"/>
</dbReference>
<accession>A0A951Q5T4</accession>
<dbReference type="GO" id="GO:0032259">
    <property type="term" value="P:methylation"/>
    <property type="evidence" value="ECO:0007669"/>
    <property type="project" value="UniProtKB-KW"/>
</dbReference>
<dbReference type="InterPro" id="IPR002052">
    <property type="entry name" value="DNA_methylase_N6_adenine_CS"/>
</dbReference>
<protein>
    <recommendedName>
        <fullName evidence="1">site-specific DNA-methyltransferase (adenine-specific)</fullName>
        <ecNumber evidence="1">2.1.1.72</ecNumber>
    </recommendedName>
</protein>
<proteinExistence type="predicted"/>
<dbReference type="SUPFAM" id="SSF53335">
    <property type="entry name" value="S-adenosyl-L-methionine-dependent methyltransferases"/>
    <property type="match status" value="1"/>
</dbReference>
<gene>
    <name evidence="8" type="ORF">KME32_29540</name>
</gene>
<dbReference type="GO" id="GO:0008170">
    <property type="term" value="F:N-methyltransferase activity"/>
    <property type="evidence" value="ECO:0007669"/>
    <property type="project" value="InterPro"/>
</dbReference>
<dbReference type="EMBL" id="JAHHHN010000032">
    <property type="protein sequence ID" value="MBW4565167.1"/>
    <property type="molecule type" value="Genomic_DNA"/>
</dbReference>
<evidence type="ECO:0000256" key="2">
    <source>
        <dbReference type="ARBA" id="ARBA00022603"/>
    </source>
</evidence>
<dbReference type="GO" id="GO:0009307">
    <property type="term" value="P:DNA restriction-modification system"/>
    <property type="evidence" value="ECO:0007669"/>
    <property type="project" value="UniProtKB-KW"/>
</dbReference>
<feature type="domain" description="DNA methylase adenine-specific" evidence="7">
    <location>
        <begin position="94"/>
        <end position="353"/>
    </location>
</feature>
<evidence type="ECO:0000256" key="6">
    <source>
        <dbReference type="ARBA" id="ARBA00047942"/>
    </source>
</evidence>
<name>A0A951Q5T4_9NOST</name>
<dbReference type="InterPro" id="IPR051537">
    <property type="entry name" value="DNA_Adenine_Mtase"/>
</dbReference>
<dbReference type="PRINTS" id="PR00507">
    <property type="entry name" value="N12N6MTFRASE"/>
</dbReference>
<comment type="caution">
    <text evidence="8">The sequence shown here is derived from an EMBL/GenBank/DDBJ whole genome shotgun (WGS) entry which is preliminary data.</text>
</comment>
<dbReference type="PANTHER" id="PTHR42933:SF3">
    <property type="entry name" value="TYPE I RESTRICTION ENZYME MJAVIII METHYLASE SUBUNIT"/>
    <property type="match status" value="1"/>
</dbReference>
<sequence>MAIVRDLLNQVWLEFRKVGISYDLVIIEHIAAFLLEINNLEFPDEGLKPRKPNQANLNIERIKQLLEKAANIVGGYAKLLDRHIIYYLPNMIAGGGYPTPRHIVKIMISLAQIEPIHSLADFVCGSGGLLVNQAHKPQGMNVGVDISSEWARIAFANVKLHELNVLIFNSNALTFEEWATAAYNKFQQYDFQSNISNKEFLKSFFEQASIKDNKINSLSFDRILINPPFGAKIDTTLAEFSFKQKVSSRSETVFLNLALQKLSPNGRAAVLVPSGVLFSNSTSEKNLRHQLVNENFLEVVVSFPKDAFQPYSSLQTHLLLFSKVKPSKKHLTWFFQIEQDGYPAGRGRDLTQEPSQPNDLPFLEAVWTKHNSDFDTLFPNATNPQLGIKWITDDEICIGVICQGIGNNLENITYQPFDSQTGQQSPLLLVEVGADPPHQRINLQIPLDFLHNSDNNEQLETDEEETETDIDIEESKAEEKAKQVVQLLSHPVKAVAISFSPEKQIVTLNHVLLGVAVAKSAIQEQAYDLRPETYIRTQTESNSIESPTALLAKIYRNQRQLAQRIDNLFGHLESPPIATQKLPPPLQAEIQPFKNLSPEQFKIWQKVCEKTEVVTDNETNNYHTAALFTLEELNNPDVDEPTDVTRSTIDLLERMGVIVPVTIADPKTNEPLLFYRRVTQRDIWDLDSGILNSGEETR</sequence>
<reference evidence="8" key="1">
    <citation type="submission" date="2021-05" db="EMBL/GenBank/DDBJ databases">
        <authorList>
            <person name="Pietrasiak N."/>
            <person name="Ward R."/>
            <person name="Stajich J.E."/>
            <person name="Kurbessoian T."/>
        </authorList>
    </citation>
    <scope>NUCLEOTIDE SEQUENCE</scope>
    <source>
        <strain evidence="8">JT2-VF2</strain>
    </source>
</reference>
<keyword evidence="3" id="KW-0808">Transferase</keyword>
<evidence type="ECO:0000256" key="1">
    <source>
        <dbReference type="ARBA" id="ARBA00011900"/>
    </source>
</evidence>
<dbReference type="InterPro" id="IPR029063">
    <property type="entry name" value="SAM-dependent_MTases_sf"/>
</dbReference>
<evidence type="ECO:0000256" key="3">
    <source>
        <dbReference type="ARBA" id="ARBA00022679"/>
    </source>
</evidence>
<keyword evidence="4" id="KW-0949">S-adenosyl-L-methionine</keyword>
<organism evidence="8 9">
    <name type="scientific">Mojavia pulchra JT2-VF2</name>
    <dbReference type="NCBI Taxonomy" id="287848"/>
    <lineage>
        <taxon>Bacteria</taxon>
        <taxon>Bacillati</taxon>
        <taxon>Cyanobacteriota</taxon>
        <taxon>Cyanophyceae</taxon>
        <taxon>Nostocales</taxon>
        <taxon>Nostocaceae</taxon>
    </lineage>
</organism>
<dbReference type="Pfam" id="PF02384">
    <property type="entry name" value="N6_Mtase"/>
    <property type="match status" value="1"/>
</dbReference>
<evidence type="ECO:0000256" key="4">
    <source>
        <dbReference type="ARBA" id="ARBA00022691"/>
    </source>
</evidence>
<evidence type="ECO:0000313" key="9">
    <source>
        <dbReference type="Proteomes" id="UP000715781"/>
    </source>
</evidence>
<dbReference type="InterPro" id="IPR003356">
    <property type="entry name" value="DNA_methylase_A-5"/>
</dbReference>
<dbReference type="AlphaFoldDB" id="A0A951Q5T4"/>
<keyword evidence="5" id="KW-0680">Restriction system</keyword>
<dbReference type="Gene3D" id="3.40.50.150">
    <property type="entry name" value="Vaccinia Virus protein VP39"/>
    <property type="match status" value="1"/>
</dbReference>
<dbReference type="EC" id="2.1.1.72" evidence="1"/>
<reference evidence="8" key="2">
    <citation type="journal article" date="2022" name="Microbiol. Resour. Announc.">
        <title>Metagenome Sequencing to Explore Phylogenomics of Terrestrial Cyanobacteria.</title>
        <authorList>
            <person name="Ward R.D."/>
            <person name="Stajich J.E."/>
            <person name="Johansen J.R."/>
            <person name="Huntemann M."/>
            <person name="Clum A."/>
            <person name="Foster B."/>
            <person name="Foster B."/>
            <person name="Roux S."/>
            <person name="Palaniappan K."/>
            <person name="Varghese N."/>
            <person name="Mukherjee S."/>
            <person name="Reddy T.B.K."/>
            <person name="Daum C."/>
            <person name="Copeland A."/>
            <person name="Chen I.A."/>
            <person name="Ivanova N.N."/>
            <person name="Kyrpides N.C."/>
            <person name="Shapiro N."/>
            <person name="Eloe-Fadrosh E.A."/>
            <person name="Pietrasiak N."/>
        </authorList>
    </citation>
    <scope>NUCLEOTIDE SEQUENCE</scope>
    <source>
        <strain evidence="8">JT2-VF2</strain>
    </source>
</reference>
<evidence type="ECO:0000313" key="8">
    <source>
        <dbReference type="EMBL" id="MBW4565167.1"/>
    </source>
</evidence>
<dbReference type="GO" id="GO:0009007">
    <property type="term" value="F:site-specific DNA-methyltransferase (adenine-specific) activity"/>
    <property type="evidence" value="ECO:0007669"/>
    <property type="project" value="UniProtKB-EC"/>
</dbReference>
<keyword evidence="2 8" id="KW-0489">Methyltransferase</keyword>
<dbReference type="GO" id="GO:0003677">
    <property type="term" value="F:DNA binding"/>
    <property type="evidence" value="ECO:0007669"/>
    <property type="project" value="InterPro"/>
</dbReference>
<dbReference type="Proteomes" id="UP000715781">
    <property type="component" value="Unassembled WGS sequence"/>
</dbReference>
<evidence type="ECO:0000259" key="7">
    <source>
        <dbReference type="Pfam" id="PF02384"/>
    </source>
</evidence>